<dbReference type="EMBL" id="VFPA01000001">
    <property type="protein sequence ID" value="TQM16238.1"/>
    <property type="molecule type" value="Genomic_DNA"/>
</dbReference>
<dbReference type="Pfam" id="PF10615">
    <property type="entry name" value="DUF2470"/>
    <property type="match status" value="1"/>
</dbReference>
<name>A0A543E3R4_9PSEU</name>
<protein>
    <submittedName>
        <fullName evidence="2">Uncharacterized protein DUF2470</fullName>
    </submittedName>
</protein>
<dbReference type="AlphaFoldDB" id="A0A543E3R4"/>
<organism evidence="2 3">
    <name type="scientific">Pseudonocardia kunmingensis</name>
    <dbReference type="NCBI Taxonomy" id="630975"/>
    <lineage>
        <taxon>Bacteria</taxon>
        <taxon>Bacillati</taxon>
        <taxon>Actinomycetota</taxon>
        <taxon>Actinomycetes</taxon>
        <taxon>Pseudonocardiales</taxon>
        <taxon>Pseudonocardiaceae</taxon>
        <taxon>Pseudonocardia</taxon>
    </lineage>
</organism>
<dbReference type="Proteomes" id="UP000315677">
    <property type="component" value="Unassembled WGS sequence"/>
</dbReference>
<evidence type="ECO:0000313" key="2">
    <source>
        <dbReference type="EMBL" id="TQM16238.1"/>
    </source>
</evidence>
<gene>
    <name evidence="2" type="ORF">FB558_3046</name>
</gene>
<dbReference type="Gene3D" id="3.20.180.10">
    <property type="entry name" value="PNP-oxidase-like"/>
    <property type="match status" value="1"/>
</dbReference>
<proteinExistence type="predicted"/>
<accession>A0A543E3R4</accession>
<evidence type="ECO:0000259" key="1">
    <source>
        <dbReference type="Pfam" id="PF10615"/>
    </source>
</evidence>
<dbReference type="InterPro" id="IPR037119">
    <property type="entry name" value="Haem_oxidase_HugZ-like_sf"/>
</dbReference>
<dbReference type="SUPFAM" id="SSF50475">
    <property type="entry name" value="FMN-binding split barrel"/>
    <property type="match status" value="1"/>
</dbReference>
<comment type="caution">
    <text evidence="2">The sequence shown here is derived from an EMBL/GenBank/DDBJ whole genome shotgun (WGS) entry which is preliminary data.</text>
</comment>
<dbReference type="RefSeq" id="WP_246106442.1">
    <property type="nucleotide sequence ID" value="NZ_VFPA01000001.1"/>
</dbReference>
<feature type="domain" description="DUF2470" evidence="1">
    <location>
        <begin position="172"/>
        <end position="245"/>
    </location>
</feature>
<keyword evidence="3" id="KW-1185">Reference proteome</keyword>
<evidence type="ECO:0000313" key="3">
    <source>
        <dbReference type="Proteomes" id="UP000315677"/>
    </source>
</evidence>
<dbReference type="InterPro" id="IPR019595">
    <property type="entry name" value="DUF2470"/>
</dbReference>
<reference evidence="2 3" key="1">
    <citation type="submission" date="2019-06" db="EMBL/GenBank/DDBJ databases">
        <title>Sequencing the genomes of 1000 actinobacteria strains.</title>
        <authorList>
            <person name="Klenk H.-P."/>
        </authorList>
    </citation>
    <scope>NUCLEOTIDE SEQUENCE [LARGE SCALE GENOMIC DNA]</scope>
    <source>
        <strain evidence="2 3">DSM 45301</strain>
    </source>
</reference>
<sequence length="269" mass="28617">MGSTRPRRPPAPTAAERARSLAARGGSACLVGTGAPQATPLVHHVRADGSAVLLLDDAEPVLDAIRAAPGGEFSAMLEVADHAPVDLREPVRGLLWITGRMRIPGPEIARRIALQVADVRPHPDLLNLGHGATLVRLDPGSAVLSDAEGCAALSPVDLAAAWPDPFSCYEGHWLAHLEEAHPDVLDVLVRHLPPALRDLRGARVRPLGVDRYGLRLRVEAPGRDHDVRIAWAEQATTVAELREQMQRLMGCPMRRGAGTGPTAPGGRAS</sequence>